<evidence type="ECO:0000256" key="8">
    <source>
        <dbReference type="ARBA" id="ARBA00022723"/>
    </source>
</evidence>
<dbReference type="InterPro" id="IPR042938">
    <property type="entry name" value="Sfh5"/>
</dbReference>
<dbReference type="InterPro" id="IPR036865">
    <property type="entry name" value="CRAL-TRIO_dom_sf"/>
</dbReference>
<keyword evidence="20" id="KW-1185">Reference proteome</keyword>
<keyword evidence="10 16" id="KW-0492">Microsome</keyword>
<comment type="caution">
    <text evidence="19">The sequence shown here is derived from an EMBL/GenBank/DDBJ whole genome shotgun (WGS) entry which is preliminary data.</text>
</comment>
<dbReference type="InterPro" id="IPR011074">
    <property type="entry name" value="CRAL/TRIO_N_dom"/>
</dbReference>
<evidence type="ECO:0000256" key="7">
    <source>
        <dbReference type="ARBA" id="ARBA00022617"/>
    </source>
</evidence>
<dbReference type="Gene3D" id="3.40.525.10">
    <property type="entry name" value="CRAL-TRIO lipid binding domain"/>
    <property type="match status" value="1"/>
</dbReference>
<gene>
    <name evidence="19" type="ORF">HGRIS_004156</name>
</gene>
<dbReference type="CDD" id="cd00170">
    <property type="entry name" value="SEC14"/>
    <property type="match status" value="1"/>
</dbReference>
<feature type="compositionally biased region" description="Low complexity" evidence="17">
    <location>
        <begin position="1"/>
        <end position="27"/>
    </location>
</feature>
<organism evidence="19 20">
    <name type="scientific">Hohenbuehelia grisea</name>
    <dbReference type="NCBI Taxonomy" id="104357"/>
    <lineage>
        <taxon>Eukaryota</taxon>
        <taxon>Fungi</taxon>
        <taxon>Dikarya</taxon>
        <taxon>Basidiomycota</taxon>
        <taxon>Agaricomycotina</taxon>
        <taxon>Agaricomycetes</taxon>
        <taxon>Agaricomycetidae</taxon>
        <taxon>Agaricales</taxon>
        <taxon>Pleurotineae</taxon>
        <taxon>Pleurotaceae</taxon>
        <taxon>Hohenbuehelia</taxon>
    </lineage>
</organism>
<keyword evidence="8" id="KW-0479">Metal-binding</keyword>
<keyword evidence="11" id="KW-0408">Iron</keyword>
<feature type="region of interest" description="Disordered" evidence="17">
    <location>
        <begin position="1"/>
        <end position="193"/>
    </location>
</feature>
<name>A0ABR3JI97_9AGAR</name>
<evidence type="ECO:0000313" key="20">
    <source>
        <dbReference type="Proteomes" id="UP001556367"/>
    </source>
</evidence>
<evidence type="ECO:0000256" key="4">
    <source>
        <dbReference type="ARBA" id="ARBA00018320"/>
    </source>
</evidence>
<feature type="domain" description="CRAL-TRIO" evidence="18">
    <location>
        <begin position="356"/>
        <end position="532"/>
    </location>
</feature>
<evidence type="ECO:0000256" key="15">
    <source>
        <dbReference type="ARBA" id="ARBA00024180"/>
    </source>
</evidence>
<evidence type="ECO:0000256" key="6">
    <source>
        <dbReference type="ARBA" id="ARBA00022490"/>
    </source>
</evidence>
<dbReference type="Pfam" id="PF03765">
    <property type="entry name" value="CRAL_TRIO_N"/>
    <property type="match status" value="1"/>
</dbReference>
<evidence type="ECO:0000256" key="9">
    <source>
        <dbReference type="ARBA" id="ARBA00022824"/>
    </source>
</evidence>
<proteinExistence type="inferred from homology"/>
<keyword evidence="5 16" id="KW-0813">Transport</keyword>
<comment type="similarity">
    <text evidence="3 16">Belongs to the SFH5 family.</text>
</comment>
<dbReference type="PANTHER" id="PTHR47669:SF1">
    <property type="entry name" value="PHOSPHATIDYLINOSITOL TRANSFER PROTEIN SFH5"/>
    <property type="match status" value="1"/>
</dbReference>
<evidence type="ECO:0000256" key="14">
    <source>
        <dbReference type="ARBA" id="ARBA00024146"/>
    </source>
</evidence>
<evidence type="ECO:0000256" key="17">
    <source>
        <dbReference type="SAM" id="MobiDB-lite"/>
    </source>
</evidence>
<evidence type="ECO:0000256" key="3">
    <source>
        <dbReference type="ARBA" id="ARBA00006667"/>
    </source>
</evidence>
<keyword evidence="13 16" id="KW-0472">Membrane</keyword>
<keyword evidence="7" id="KW-0349">Heme</keyword>
<sequence length="537" mass="56936">MSATEHAPAPEPAASPAAPTAAVTAEPACEHAPEPTSTPAVVLPVVASTEPTPTSAEKAPEPTQAPVPATLPEPVTASATSAEKAHESTSAPPPVVTTEPVAAPSTATAADKAPEPTPAIVDTPQTSVASPNPTSEPSVKVPEPIVQTAVEPEPTVAAAPPASATEPTVKVPETSSPATLESDPTVPSVPTPEPAAIATTAMSLAPAITSPAIPVATATAPPAAAAVTDTTKAAEKVEVKPDTEGVDVKKATEVSEFEEPQNTLTKRFTEAEWKALKEFRKLLPEIFTKAYDEKEDAATNPIKLWGVTIDPAGAEKPRDARVSVVLVKFLRARNLNPSAAKDMMVATLRWRDQFGVEKAMKEEFPDDVFGQLGHVYGKDKEGRPVVYNVYGGNQDLKSVFGDVQRFLRWRVKLMEETVAQLDFETVDQTVQIHDYEGVSLSSRDANSKAAASEASSIFANHYPELLHRKLFVNVPTLMTWIFWLFKPIIPAATLAKMSVVGSGARTIGKDMLPLVDKSQLPKKYGGEADPGWETKKN</sequence>
<protein>
    <recommendedName>
        <fullName evidence="4 16">Phosphatidylinositol transfer protein SFH5</fullName>
        <shortName evidence="16">PITP SFH5</shortName>
    </recommendedName>
</protein>
<evidence type="ECO:0000256" key="10">
    <source>
        <dbReference type="ARBA" id="ARBA00022848"/>
    </source>
</evidence>
<dbReference type="PROSITE" id="PS50191">
    <property type="entry name" value="CRAL_TRIO"/>
    <property type="match status" value="1"/>
</dbReference>
<evidence type="ECO:0000256" key="16">
    <source>
        <dbReference type="RuleBase" id="RU367059"/>
    </source>
</evidence>
<evidence type="ECO:0000256" key="1">
    <source>
        <dbReference type="ARBA" id="ARBA00001970"/>
    </source>
</evidence>
<comment type="catalytic activity">
    <reaction evidence="14">
        <text>a 1,2-diacyl-sn-glycero-3-phospho-(1D-myo-inositol)(in) = a 1,2-diacyl-sn-glycero-3-phospho-(1D-myo-inositol)(out)</text>
        <dbReference type="Rhea" id="RHEA:38691"/>
        <dbReference type="ChEBI" id="CHEBI:57880"/>
    </reaction>
    <physiologicalReaction direction="left-to-right" evidence="14">
        <dbReference type="Rhea" id="RHEA:38692"/>
    </physiologicalReaction>
</comment>
<dbReference type="InterPro" id="IPR001251">
    <property type="entry name" value="CRAL-TRIO_dom"/>
</dbReference>
<keyword evidence="12 16" id="KW-0445">Lipid transport</keyword>
<evidence type="ECO:0000313" key="19">
    <source>
        <dbReference type="EMBL" id="KAL0955266.1"/>
    </source>
</evidence>
<dbReference type="SUPFAM" id="SSF46938">
    <property type="entry name" value="CRAL/TRIO N-terminal domain"/>
    <property type="match status" value="1"/>
</dbReference>
<feature type="compositionally biased region" description="Polar residues" evidence="17">
    <location>
        <begin position="123"/>
        <end position="137"/>
    </location>
</feature>
<dbReference type="PANTHER" id="PTHR47669">
    <property type="entry name" value="PHOSPHATIDYLINOSITOL TRANSFER PROTEIN SFH5"/>
    <property type="match status" value="1"/>
</dbReference>
<dbReference type="SMART" id="SM00516">
    <property type="entry name" value="SEC14"/>
    <property type="match status" value="1"/>
</dbReference>
<dbReference type="EMBL" id="JASNQZ010000007">
    <property type="protein sequence ID" value="KAL0955266.1"/>
    <property type="molecule type" value="Genomic_DNA"/>
</dbReference>
<comment type="subcellular location">
    <subcellularLocation>
        <location evidence="16">Cytoplasm</location>
    </subcellularLocation>
    <subcellularLocation>
        <location evidence="2 16">Endoplasmic reticulum membrane</location>
        <topology evidence="2 16">Peripheral membrane protein</topology>
    </subcellularLocation>
    <subcellularLocation>
        <location evidence="16">Microsome membrane</location>
        <topology evidence="16">Peripheral membrane protein</topology>
    </subcellularLocation>
</comment>
<evidence type="ECO:0000259" key="18">
    <source>
        <dbReference type="PROSITE" id="PS50191"/>
    </source>
</evidence>
<evidence type="ECO:0000256" key="12">
    <source>
        <dbReference type="ARBA" id="ARBA00023055"/>
    </source>
</evidence>
<dbReference type="Proteomes" id="UP001556367">
    <property type="component" value="Unassembled WGS sequence"/>
</dbReference>
<dbReference type="InterPro" id="IPR036273">
    <property type="entry name" value="CRAL/TRIO_N_dom_sf"/>
</dbReference>
<comment type="cofactor">
    <cofactor evidence="1">
        <name>heme b</name>
        <dbReference type="ChEBI" id="CHEBI:60344"/>
    </cofactor>
</comment>
<evidence type="ECO:0000256" key="5">
    <source>
        <dbReference type="ARBA" id="ARBA00022448"/>
    </source>
</evidence>
<dbReference type="SUPFAM" id="SSF52087">
    <property type="entry name" value="CRAL/TRIO domain"/>
    <property type="match status" value="1"/>
</dbReference>
<accession>A0ABR3JI97</accession>
<evidence type="ECO:0000256" key="11">
    <source>
        <dbReference type="ARBA" id="ARBA00023004"/>
    </source>
</evidence>
<evidence type="ECO:0000256" key="13">
    <source>
        <dbReference type="ARBA" id="ARBA00023136"/>
    </source>
</evidence>
<feature type="compositionally biased region" description="Low complexity" evidence="17">
    <location>
        <begin position="148"/>
        <end position="169"/>
    </location>
</feature>
<reference evidence="20" key="1">
    <citation type="submission" date="2024-06" db="EMBL/GenBank/DDBJ databases">
        <title>Multi-omics analyses provide insights into the biosynthesis of the anticancer antibiotic pleurotin in Hohenbuehelia grisea.</title>
        <authorList>
            <person name="Weaver J.A."/>
            <person name="Alberti F."/>
        </authorList>
    </citation>
    <scope>NUCLEOTIDE SEQUENCE [LARGE SCALE GENOMIC DNA]</scope>
    <source>
        <strain evidence="20">T-177</strain>
    </source>
</reference>
<comment type="function">
    <text evidence="15">Non-classical phosphatidylinositol (PtdIns) transfer protein (PITP), which exhibits PtdIns-binding/transfer activity in the absence of detectable PtdCho-binding/transfer activity. Regulates PtdIns(4,5)P2 homeostasis at the plasma membrane. Heme-binding protein that may play a role in organic oxidant-induced stress responses.</text>
</comment>
<dbReference type="Pfam" id="PF00650">
    <property type="entry name" value="CRAL_TRIO"/>
    <property type="match status" value="1"/>
</dbReference>
<evidence type="ECO:0000256" key="2">
    <source>
        <dbReference type="ARBA" id="ARBA00004406"/>
    </source>
</evidence>
<feature type="compositionally biased region" description="Low complexity" evidence="17">
    <location>
        <begin position="96"/>
        <end position="110"/>
    </location>
</feature>
<keyword evidence="9 16" id="KW-0256">Endoplasmic reticulum</keyword>
<keyword evidence="6 16" id="KW-0963">Cytoplasm</keyword>